<name>A0ABP6LGK8_9ACTN</name>
<keyword evidence="2" id="KW-1185">Reference proteome</keyword>
<organism evidence="1 2">
    <name type="scientific">Gordonia defluvii</name>
    <dbReference type="NCBI Taxonomy" id="283718"/>
    <lineage>
        <taxon>Bacteria</taxon>
        <taxon>Bacillati</taxon>
        <taxon>Actinomycetota</taxon>
        <taxon>Actinomycetes</taxon>
        <taxon>Mycobacteriales</taxon>
        <taxon>Gordoniaceae</taxon>
        <taxon>Gordonia</taxon>
    </lineage>
</organism>
<dbReference type="Proteomes" id="UP001501035">
    <property type="component" value="Unassembled WGS sequence"/>
</dbReference>
<protein>
    <submittedName>
        <fullName evidence="1">Uncharacterized protein</fullName>
    </submittedName>
</protein>
<dbReference type="EMBL" id="BAAAVS010000045">
    <property type="protein sequence ID" value="GAA3042777.1"/>
    <property type="molecule type" value="Genomic_DNA"/>
</dbReference>
<comment type="caution">
    <text evidence="1">The sequence shown here is derived from an EMBL/GenBank/DDBJ whole genome shotgun (WGS) entry which is preliminary data.</text>
</comment>
<evidence type="ECO:0000313" key="1">
    <source>
        <dbReference type="EMBL" id="GAA3042777.1"/>
    </source>
</evidence>
<gene>
    <name evidence="1" type="ORF">GCM10010528_23070</name>
</gene>
<sequence length="67" mass="7013">MWNVPSEPLNGKVGAPSWLTTTGVYAGGIENDGAWRGADVDEQAATVTTAPIPTTAPRTRCSLIVQD</sequence>
<reference evidence="2" key="1">
    <citation type="journal article" date="2019" name="Int. J. Syst. Evol. Microbiol.">
        <title>The Global Catalogue of Microorganisms (GCM) 10K type strain sequencing project: providing services to taxonomists for standard genome sequencing and annotation.</title>
        <authorList>
            <consortium name="The Broad Institute Genomics Platform"/>
            <consortium name="The Broad Institute Genome Sequencing Center for Infectious Disease"/>
            <person name="Wu L."/>
            <person name="Ma J."/>
        </authorList>
    </citation>
    <scope>NUCLEOTIDE SEQUENCE [LARGE SCALE GENOMIC DNA]</scope>
    <source>
        <strain evidence="2">JCM 14234</strain>
    </source>
</reference>
<accession>A0ABP6LGK8</accession>
<proteinExistence type="predicted"/>
<evidence type="ECO:0000313" key="2">
    <source>
        <dbReference type="Proteomes" id="UP001501035"/>
    </source>
</evidence>